<dbReference type="Proteomes" id="UP000639772">
    <property type="component" value="Unassembled WGS sequence"/>
</dbReference>
<dbReference type="EMBL" id="JADCNM010000002">
    <property type="protein sequence ID" value="KAG0493879.1"/>
    <property type="molecule type" value="Genomic_DNA"/>
</dbReference>
<feature type="compositionally biased region" description="Acidic residues" evidence="1">
    <location>
        <begin position="297"/>
        <end position="340"/>
    </location>
</feature>
<organism evidence="2 3">
    <name type="scientific">Vanilla planifolia</name>
    <name type="common">Vanilla</name>
    <dbReference type="NCBI Taxonomy" id="51239"/>
    <lineage>
        <taxon>Eukaryota</taxon>
        <taxon>Viridiplantae</taxon>
        <taxon>Streptophyta</taxon>
        <taxon>Embryophyta</taxon>
        <taxon>Tracheophyta</taxon>
        <taxon>Spermatophyta</taxon>
        <taxon>Magnoliopsida</taxon>
        <taxon>Liliopsida</taxon>
        <taxon>Asparagales</taxon>
        <taxon>Orchidaceae</taxon>
        <taxon>Vanilloideae</taxon>
        <taxon>Vanilleae</taxon>
        <taxon>Vanilla</taxon>
    </lineage>
</organism>
<dbReference type="CDD" id="cd22671">
    <property type="entry name" value="FHA_APTX-like"/>
    <property type="match status" value="1"/>
</dbReference>
<feature type="region of interest" description="Disordered" evidence="1">
    <location>
        <begin position="218"/>
        <end position="340"/>
    </location>
</feature>
<dbReference type="SUPFAM" id="SSF49879">
    <property type="entry name" value="SMAD/FHA domain"/>
    <property type="match status" value="1"/>
</dbReference>
<feature type="compositionally biased region" description="Basic residues" evidence="1">
    <location>
        <begin position="268"/>
        <end position="280"/>
    </location>
</feature>
<feature type="region of interest" description="Disordered" evidence="1">
    <location>
        <begin position="135"/>
        <end position="158"/>
    </location>
</feature>
<dbReference type="OrthoDB" id="688570at2759"/>
<dbReference type="Gene3D" id="2.60.200.20">
    <property type="match status" value="1"/>
</dbReference>
<sequence length="340" mass="38229">MELEVEGGNSIPIGIGSPTIIGRLLGLDLGPSSSDRTISRRHLSLHALSPGSDEADINGPATVLLQFEVIGKNPILVFSSDGTSKRVFGKTEKGTLKAGDRVSLSIKSPRFFVVKRKEERKARVEDSVLDAVQRRERRTQQRRKGLDARARSGGADEGYDEVLGEETEVEIDPSEISLIDPVKELGFLVKGHEFDRYPKNKIRPFEDWNWFLEELRGESSDSDEDDGGAIKSKGMHQKTKRGSENDDEEWMGQGEHQEFLAKEAVSIKRPRYSTRSKNPKKSCNNLQGRKKDFNVVDADDETLGGFIVDDDEEDVDEEEAEVEEEEEEEEEDDEQDFDID</sequence>
<evidence type="ECO:0000313" key="2">
    <source>
        <dbReference type="EMBL" id="KAG0493879.1"/>
    </source>
</evidence>
<evidence type="ECO:0000313" key="3">
    <source>
        <dbReference type="Proteomes" id="UP000639772"/>
    </source>
</evidence>
<name>A0A835RLR4_VANPL</name>
<comment type="caution">
    <text evidence="2">The sequence shown here is derived from an EMBL/GenBank/DDBJ whole genome shotgun (WGS) entry which is preliminary data.</text>
</comment>
<dbReference type="InterPro" id="IPR008984">
    <property type="entry name" value="SMAD_FHA_dom_sf"/>
</dbReference>
<accession>A0A835RLR4</accession>
<dbReference type="PANTHER" id="PTHR37733">
    <property type="entry name" value="SMAD/FHA DOMAIN-CONTAINING PROTEIN"/>
    <property type="match status" value="1"/>
</dbReference>
<evidence type="ECO:0000256" key="1">
    <source>
        <dbReference type="SAM" id="MobiDB-lite"/>
    </source>
</evidence>
<proteinExistence type="predicted"/>
<dbReference type="PANTHER" id="PTHR37733:SF1">
    <property type="entry name" value="SMAD_FHA DOMAIN-CONTAINING PROTEIN"/>
    <property type="match status" value="1"/>
</dbReference>
<gene>
    <name evidence="2" type="ORF">HPP92_004873</name>
</gene>
<evidence type="ECO:0008006" key="4">
    <source>
        <dbReference type="Google" id="ProtNLM"/>
    </source>
</evidence>
<protein>
    <recommendedName>
        <fullName evidence="4">FHA domain-containing protein</fullName>
    </recommendedName>
</protein>
<reference evidence="2 3" key="1">
    <citation type="journal article" date="2020" name="Nat. Food">
        <title>A phased Vanilla planifolia genome enables genetic improvement of flavour and production.</title>
        <authorList>
            <person name="Hasing T."/>
            <person name="Tang H."/>
            <person name="Brym M."/>
            <person name="Khazi F."/>
            <person name="Huang T."/>
            <person name="Chambers A.H."/>
        </authorList>
    </citation>
    <scope>NUCLEOTIDE SEQUENCE [LARGE SCALE GENOMIC DNA]</scope>
    <source>
        <tissue evidence="2">Leaf</tissue>
    </source>
</reference>
<dbReference type="AlphaFoldDB" id="A0A835RLR4"/>